<dbReference type="RefSeq" id="WP_191303140.1">
    <property type="nucleotide sequence ID" value="NZ_BNAR01000012.1"/>
</dbReference>
<proteinExistence type="predicted"/>
<protein>
    <submittedName>
        <fullName evidence="2">Uncharacterized protein</fullName>
    </submittedName>
</protein>
<evidence type="ECO:0000256" key="1">
    <source>
        <dbReference type="SAM" id="MobiDB-lite"/>
    </source>
</evidence>
<reference evidence="3" key="1">
    <citation type="journal article" date="2019" name="Int. J. Syst. Evol. Microbiol.">
        <title>The Global Catalogue of Microorganisms (GCM) 10K type strain sequencing project: providing services to taxonomists for standard genome sequencing and annotation.</title>
        <authorList>
            <consortium name="The Broad Institute Genomics Platform"/>
            <consortium name="The Broad Institute Genome Sequencing Center for Infectious Disease"/>
            <person name="Wu L."/>
            <person name="Ma J."/>
        </authorList>
    </citation>
    <scope>NUCLEOTIDE SEQUENCE [LARGE SCALE GENOMIC DNA]</scope>
    <source>
        <strain evidence="3">CGMCC 4.7367</strain>
    </source>
</reference>
<accession>A0ABQ3MQ43</accession>
<sequence>MSAHRTLELLPSPSTSPDGDDAVLSIYEFDRPTNTGDNTFAFFSGCGLPPWTWFHADQTLAA</sequence>
<gene>
    <name evidence="2" type="ORF">GCM10017774_64600</name>
</gene>
<feature type="region of interest" description="Disordered" evidence="1">
    <location>
        <begin position="1"/>
        <end position="21"/>
    </location>
</feature>
<dbReference type="EMBL" id="BNAR01000012">
    <property type="protein sequence ID" value="GHH52535.1"/>
    <property type="molecule type" value="Genomic_DNA"/>
</dbReference>
<dbReference type="Proteomes" id="UP000605568">
    <property type="component" value="Unassembled WGS sequence"/>
</dbReference>
<evidence type="ECO:0000313" key="3">
    <source>
        <dbReference type="Proteomes" id="UP000605568"/>
    </source>
</evidence>
<evidence type="ECO:0000313" key="2">
    <source>
        <dbReference type="EMBL" id="GHH52535.1"/>
    </source>
</evidence>
<name>A0ABQ3MQ43_9PSEU</name>
<organism evidence="2 3">
    <name type="scientific">Lentzea cavernae</name>
    <dbReference type="NCBI Taxonomy" id="2020703"/>
    <lineage>
        <taxon>Bacteria</taxon>
        <taxon>Bacillati</taxon>
        <taxon>Actinomycetota</taxon>
        <taxon>Actinomycetes</taxon>
        <taxon>Pseudonocardiales</taxon>
        <taxon>Pseudonocardiaceae</taxon>
        <taxon>Lentzea</taxon>
    </lineage>
</organism>
<keyword evidence="3" id="KW-1185">Reference proteome</keyword>
<comment type="caution">
    <text evidence="2">The sequence shown here is derived from an EMBL/GenBank/DDBJ whole genome shotgun (WGS) entry which is preliminary data.</text>
</comment>